<evidence type="ECO:0000256" key="2">
    <source>
        <dbReference type="ARBA" id="ARBA00022670"/>
    </source>
</evidence>
<evidence type="ECO:0000256" key="3">
    <source>
        <dbReference type="ARBA" id="ARBA00022801"/>
    </source>
</evidence>
<dbReference type="Gene3D" id="3.40.50.200">
    <property type="entry name" value="Peptidase S8/S53 domain"/>
    <property type="match status" value="1"/>
</dbReference>
<dbReference type="PANTHER" id="PTHR43399">
    <property type="entry name" value="SUBTILISIN-RELATED"/>
    <property type="match status" value="1"/>
</dbReference>
<dbReference type="RefSeq" id="WP_377503588.1">
    <property type="nucleotide sequence ID" value="NZ_JBHULU010000004.1"/>
</dbReference>
<organism evidence="11 12">
    <name type="scientific">Pontibacter locisalis</name>
    <dbReference type="NCBI Taxonomy" id="1719035"/>
    <lineage>
        <taxon>Bacteria</taxon>
        <taxon>Pseudomonadati</taxon>
        <taxon>Bacteroidota</taxon>
        <taxon>Cytophagia</taxon>
        <taxon>Cytophagales</taxon>
        <taxon>Hymenobacteraceae</taxon>
        <taxon>Pontibacter</taxon>
    </lineage>
</organism>
<evidence type="ECO:0000259" key="9">
    <source>
        <dbReference type="Pfam" id="PF18962"/>
    </source>
</evidence>
<dbReference type="InterPro" id="IPR036852">
    <property type="entry name" value="Peptidase_S8/S53_dom_sf"/>
</dbReference>
<evidence type="ECO:0000256" key="4">
    <source>
        <dbReference type="ARBA" id="ARBA00022825"/>
    </source>
</evidence>
<keyword evidence="7" id="KW-0732">Signal</keyword>
<dbReference type="NCBIfam" id="TIGR04183">
    <property type="entry name" value="Por_Secre_tail"/>
    <property type="match status" value="1"/>
</dbReference>
<dbReference type="InterPro" id="IPR026444">
    <property type="entry name" value="Secre_tail"/>
</dbReference>
<sequence length="1252" mass="133963">MRRLSLWLVAVSLATASTAFAQRGQTTRANVKALDRIAVSAEKDYQASRSKALALAKKNGWVVEKTFSDGSHIALQGLDAKGMPIYYVTYNNTRAAATTGTNEVWAGGSLGLALSGANSAVSQKLGVWDGGRVKESHQELKDRVTQKDNPSSTNEHATHVAGTMMAKGVNSLAKGMAFGVTKLMAYDFNGDVAEMAEAAKDLLVSNHSYGTISGWRYNSERKGTSEDPFWEWWGDTDISSIEDYKFGYYNETAAKWDQIAYNAPYYLIVKSAGNDRSQVGPQNGQPYHQRNSSGKFTRVESRSANMSSNNSYDIISTYGTAKNILTVGAVNPISEGYTTTEDVVISSFSSFGPTDDGRIKPDLVGNGVNVLSTSDKSNTAYTTLSGTSMAAPNVSGSLLLLQEHYANLKNGSLMRAATLKGLAIHTTDEAGTTPGPDYIFGWGLLNTKRAASVISNLDNTHLIRENTLAQDQTFTHQVIASGAGPLVVTISWTDPEATPLSINSEVINNRTPRLINDLDVRVTNGGTTFQPWVLNPQSPASPATTGDNILDNVEQVKIMNAVPGETYTITVRHKGSLLKGPQAYSMIVSGVGGTEACESKPSSDAGAKITSFTLGNHTQGFGEGCTTYQNLTSNVLPLELGQQQQLRIGLGSCGADAAKMAKVFVDWNGNGSFEDAGETVAVSEVINGTSAFETTITAPSNAVIGNKVRMRVVVQETSNATNVTACGTYTRGETQDYLLQFAKPQKDIALTAVMPVGSSLCANPTQKVLVSLQNLGASVQTNIPVTISVRKNGTEIKQLSATYSGELKAFAKAELLLTESFATEEGATYELIALSGLQNDAVEANNRQVRAFTVGTPLSAPTDASAFRCGTDPNYTLSGGGNGAIYWFNSATSTQPVAVGNQIQVPVSQVGSKLFAAFNTFEGTLGAPNKEFATGGGYNAFSPDVLVTTKAPVLLESARLYIGHSGKITFTVFNDQGAPVSAKTLYVTATRSTPAPGPQTYDPNDQGAIYYLGLELPEAGNYRIAISYENGATIFRNNDGVKGYPFQAGNVVSITGNTASTTSESFYYYFYDMKVRALGCPSPRIEAAVKGGIPLEKPLVKRDKQTLVSSAAEGNQWYKDNRVIEGATGKVFTPLESGNYSVMVFKDGCVSDMSLAYTFSFKEGIRELGVAPVISPNPSTGRFRVELETSQPEDILFDVTDMLGNLILTSTVTNHNGQYEGFINLSSYASGLYVLRIRHGDKVYSEKILVQH</sequence>
<dbReference type="Proteomes" id="UP001597544">
    <property type="component" value="Unassembled WGS sequence"/>
</dbReference>
<comment type="caution">
    <text evidence="11">The sequence shown here is derived from an EMBL/GenBank/DDBJ whole genome shotgun (WGS) entry which is preliminary data.</text>
</comment>
<feature type="active site" description="Charge relay system" evidence="5">
    <location>
        <position position="156"/>
    </location>
</feature>
<dbReference type="PRINTS" id="PR00723">
    <property type="entry name" value="SUBTILISIN"/>
</dbReference>
<dbReference type="EMBL" id="JBHULU010000004">
    <property type="protein sequence ID" value="MFD2513131.1"/>
    <property type="molecule type" value="Genomic_DNA"/>
</dbReference>
<keyword evidence="4 5" id="KW-0720">Serine protease</keyword>
<dbReference type="Pfam" id="PF18962">
    <property type="entry name" value="Por_Secre_tail"/>
    <property type="match status" value="1"/>
</dbReference>
<feature type="signal peptide" evidence="7">
    <location>
        <begin position="1"/>
        <end position="21"/>
    </location>
</feature>
<evidence type="ECO:0000256" key="5">
    <source>
        <dbReference type="PROSITE-ProRule" id="PRU01240"/>
    </source>
</evidence>
<dbReference type="InterPro" id="IPR051048">
    <property type="entry name" value="Peptidase_S8/S53_subtilisin"/>
</dbReference>
<reference evidence="12" key="1">
    <citation type="journal article" date="2019" name="Int. J. Syst. Evol. Microbiol.">
        <title>The Global Catalogue of Microorganisms (GCM) 10K type strain sequencing project: providing services to taxonomists for standard genome sequencing and annotation.</title>
        <authorList>
            <consortium name="The Broad Institute Genomics Platform"/>
            <consortium name="The Broad Institute Genome Sequencing Center for Infectious Disease"/>
            <person name="Wu L."/>
            <person name="Ma J."/>
        </authorList>
    </citation>
    <scope>NUCLEOTIDE SEQUENCE [LARGE SCALE GENOMIC DNA]</scope>
    <source>
        <strain evidence="12">KCTC 42498</strain>
    </source>
</reference>
<feature type="active site" description="Charge relay system" evidence="5">
    <location>
        <position position="388"/>
    </location>
</feature>
<feature type="region of interest" description="Disordered" evidence="6">
    <location>
        <begin position="277"/>
        <end position="304"/>
    </location>
</feature>
<dbReference type="SUPFAM" id="SSF49785">
    <property type="entry name" value="Galactose-binding domain-like"/>
    <property type="match status" value="1"/>
</dbReference>
<protein>
    <submittedName>
        <fullName evidence="11">S8 family serine peptidase</fullName>
    </submittedName>
</protein>
<dbReference type="PROSITE" id="PS51892">
    <property type="entry name" value="SUBTILASE"/>
    <property type="match status" value="1"/>
</dbReference>
<keyword evidence="2 5" id="KW-0645">Protease</keyword>
<dbReference type="SUPFAM" id="SSF52743">
    <property type="entry name" value="Subtilisin-like"/>
    <property type="match status" value="1"/>
</dbReference>
<feature type="active site" description="Charge relay system" evidence="5">
    <location>
        <position position="129"/>
    </location>
</feature>
<dbReference type="InterPro" id="IPR008979">
    <property type="entry name" value="Galactose-bd-like_sf"/>
</dbReference>
<dbReference type="InterPro" id="IPR000209">
    <property type="entry name" value="Peptidase_S8/S53_dom"/>
</dbReference>
<dbReference type="Pfam" id="PF00082">
    <property type="entry name" value="Peptidase_S8"/>
    <property type="match status" value="1"/>
</dbReference>
<gene>
    <name evidence="11" type="ORF">ACFSRY_04590</name>
</gene>
<dbReference type="Pfam" id="PF20009">
    <property type="entry name" value="GEVED"/>
    <property type="match status" value="1"/>
</dbReference>
<feature type="compositionally biased region" description="Polar residues" evidence="6">
    <location>
        <begin position="277"/>
        <end position="295"/>
    </location>
</feature>
<evidence type="ECO:0000313" key="12">
    <source>
        <dbReference type="Proteomes" id="UP001597544"/>
    </source>
</evidence>
<feature type="domain" description="Secretion system C-terminal sorting" evidence="9">
    <location>
        <begin position="1174"/>
        <end position="1250"/>
    </location>
</feature>
<dbReference type="InterPro" id="IPR034058">
    <property type="entry name" value="TagA/B/C/D_pept_dom"/>
</dbReference>
<evidence type="ECO:0000313" key="11">
    <source>
        <dbReference type="EMBL" id="MFD2513131.1"/>
    </source>
</evidence>
<evidence type="ECO:0000256" key="1">
    <source>
        <dbReference type="ARBA" id="ARBA00011073"/>
    </source>
</evidence>
<dbReference type="PROSITE" id="PS00138">
    <property type="entry name" value="SUBTILASE_SER"/>
    <property type="match status" value="1"/>
</dbReference>
<dbReference type="InterPro" id="IPR045474">
    <property type="entry name" value="GEVED"/>
</dbReference>
<dbReference type="CDD" id="cd04842">
    <property type="entry name" value="Peptidases_S8_Kp43_protease"/>
    <property type="match status" value="1"/>
</dbReference>
<evidence type="ECO:0000256" key="6">
    <source>
        <dbReference type="SAM" id="MobiDB-lite"/>
    </source>
</evidence>
<comment type="similarity">
    <text evidence="1 5">Belongs to the peptidase S8 family.</text>
</comment>
<keyword evidence="3 5" id="KW-0378">Hydrolase</keyword>
<keyword evidence="12" id="KW-1185">Reference proteome</keyword>
<evidence type="ECO:0000256" key="7">
    <source>
        <dbReference type="SAM" id="SignalP"/>
    </source>
</evidence>
<accession>A0ABW5IHK2</accession>
<name>A0ABW5IHK2_9BACT</name>
<dbReference type="PANTHER" id="PTHR43399:SF4">
    <property type="entry name" value="CELL WALL-ASSOCIATED PROTEASE"/>
    <property type="match status" value="1"/>
</dbReference>
<proteinExistence type="inferred from homology"/>
<dbReference type="Gene3D" id="2.60.120.380">
    <property type="match status" value="1"/>
</dbReference>
<feature type="domain" description="Peptidase S8/S53" evidence="8">
    <location>
        <begin position="134"/>
        <end position="443"/>
    </location>
</feature>
<feature type="chain" id="PRO_5046952004" evidence="7">
    <location>
        <begin position="22"/>
        <end position="1252"/>
    </location>
</feature>
<feature type="domain" description="GEVED" evidence="10">
    <location>
        <begin position="662"/>
        <end position="739"/>
    </location>
</feature>
<dbReference type="InterPro" id="IPR015500">
    <property type="entry name" value="Peptidase_S8_subtilisin-rel"/>
</dbReference>
<dbReference type="InterPro" id="IPR023828">
    <property type="entry name" value="Peptidase_S8_Ser-AS"/>
</dbReference>
<evidence type="ECO:0000259" key="10">
    <source>
        <dbReference type="Pfam" id="PF20009"/>
    </source>
</evidence>
<evidence type="ECO:0000259" key="8">
    <source>
        <dbReference type="Pfam" id="PF00082"/>
    </source>
</evidence>